<dbReference type="EMBL" id="QKYT01000091">
    <property type="protein sequence ID" value="RIA94067.1"/>
    <property type="molecule type" value="Genomic_DNA"/>
</dbReference>
<keyword evidence="2" id="KW-1185">Reference proteome</keyword>
<dbReference type="AlphaFoldDB" id="A0A397TCN7"/>
<comment type="caution">
    <text evidence="1">The sequence shown here is derived from an EMBL/GenBank/DDBJ whole genome shotgun (WGS) entry which is preliminary data.</text>
</comment>
<evidence type="ECO:0000313" key="2">
    <source>
        <dbReference type="Proteomes" id="UP000265703"/>
    </source>
</evidence>
<accession>A0A397TCN7</accession>
<evidence type="ECO:0000313" key="1">
    <source>
        <dbReference type="EMBL" id="RIA94067.1"/>
    </source>
</evidence>
<sequence>MATPPILSPEIAGALRLNDVEVEDTEETSTRVTNQTSIINQQYDGILKEQIHAVLLFSASAHNQNWIVVSKGMCTVSGKKYLPDIGMWTQNLTLSQQRRPMVNACPPPNVWGGVALANTDNPFHGNPNPGLASVAEFNAMVYLESRILFTGI</sequence>
<organism evidence="1 2">
    <name type="scientific">Glomus cerebriforme</name>
    <dbReference type="NCBI Taxonomy" id="658196"/>
    <lineage>
        <taxon>Eukaryota</taxon>
        <taxon>Fungi</taxon>
        <taxon>Fungi incertae sedis</taxon>
        <taxon>Mucoromycota</taxon>
        <taxon>Glomeromycotina</taxon>
        <taxon>Glomeromycetes</taxon>
        <taxon>Glomerales</taxon>
        <taxon>Glomeraceae</taxon>
        <taxon>Glomus</taxon>
    </lineage>
</organism>
<name>A0A397TCN7_9GLOM</name>
<dbReference type="OrthoDB" id="2422613at2759"/>
<reference evidence="1 2" key="1">
    <citation type="submission" date="2018-06" db="EMBL/GenBank/DDBJ databases">
        <title>Comparative genomics reveals the genomic features of Rhizophagus irregularis, R. cerebriforme, R. diaphanum and Gigaspora rosea, and their symbiotic lifestyle signature.</title>
        <authorList>
            <person name="Morin E."/>
            <person name="San Clemente H."/>
            <person name="Chen E.C.H."/>
            <person name="De La Providencia I."/>
            <person name="Hainaut M."/>
            <person name="Kuo A."/>
            <person name="Kohler A."/>
            <person name="Murat C."/>
            <person name="Tang N."/>
            <person name="Roy S."/>
            <person name="Loubradou J."/>
            <person name="Henrissat B."/>
            <person name="Grigoriev I.V."/>
            <person name="Corradi N."/>
            <person name="Roux C."/>
            <person name="Martin F.M."/>
        </authorList>
    </citation>
    <scope>NUCLEOTIDE SEQUENCE [LARGE SCALE GENOMIC DNA]</scope>
    <source>
        <strain evidence="1 2">DAOM 227022</strain>
    </source>
</reference>
<proteinExistence type="predicted"/>
<protein>
    <submittedName>
        <fullName evidence="1">Uncharacterized protein</fullName>
    </submittedName>
</protein>
<gene>
    <name evidence="1" type="ORF">C1645_818624</name>
</gene>
<dbReference type="Proteomes" id="UP000265703">
    <property type="component" value="Unassembled WGS sequence"/>
</dbReference>